<evidence type="ECO:0000313" key="3">
    <source>
        <dbReference type="EMBL" id="GFZ13088.1"/>
    </source>
</evidence>
<dbReference type="EMBL" id="BJWL01000023">
    <property type="protein sequence ID" value="GFZ13088.1"/>
    <property type="molecule type" value="Genomic_DNA"/>
</dbReference>
<protein>
    <submittedName>
        <fullName evidence="3">Pentatricopeptide repeat (PPR-like) superfamily protein</fullName>
    </submittedName>
</protein>
<dbReference type="Proteomes" id="UP000585474">
    <property type="component" value="Unassembled WGS sequence"/>
</dbReference>
<dbReference type="Pfam" id="PF01535">
    <property type="entry name" value="PPR"/>
    <property type="match status" value="1"/>
</dbReference>
<sequence length="509" mass="57260">MRVAGLEPNQITFICLLSACADFPLPSLSFGMSVHGYVRCSSRRYRAPAPNRVGNGVRTRPHAPFEDRRVRSVSATRQHAPGGVCTRGHAPRVGFTRPHARLTRQEGAEGHIKRDCPKYKAQVQSSDTAATAVMADDDEIDVLLAASDDGKSDWVLDSGSAYHLCRDREVLSIIYICSMRGTYMDGEQTRLAEFVGRWSVRFRMADGSFEASGGILRVSKGNKEMLWGKKTRGLYRLKGNVQTGGVTVRHGSSGISEKNGQEKQPLHRGTQSKRRGTWRIRSVVQERRDDALGYVRKSGQTRVMQPVQDVHREAQRKETKSIFEKLYSEGRGDAETSLFCSRFDQCGVFSPVVRTREERWSHDNSQSDVLCGAPRWGFEHNIEDAIEVVDEMPERDAVSWTALVGEERSEEALEFFNWMQKEGFETDGVSFTGALAACGHAGLIEEGLKLFDVMKRVRRISLRIEHYGCIVDLYSRAGRTRGDVQIAERLMNYLLEFDPNSAIRTTYSF</sequence>
<evidence type="ECO:0000256" key="2">
    <source>
        <dbReference type="SAM" id="MobiDB-lite"/>
    </source>
</evidence>
<organism evidence="3 4">
    <name type="scientific">Actinidia rufa</name>
    <dbReference type="NCBI Taxonomy" id="165716"/>
    <lineage>
        <taxon>Eukaryota</taxon>
        <taxon>Viridiplantae</taxon>
        <taxon>Streptophyta</taxon>
        <taxon>Embryophyta</taxon>
        <taxon>Tracheophyta</taxon>
        <taxon>Spermatophyta</taxon>
        <taxon>Magnoliopsida</taxon>
        <taxon>eudicotyledons</taxon>
        <taxon>Gunneridae</taxon>
        <taxon>Pentapetalae</taxon>
        <taxon>asterids</taxon>
        <taxon>Ericales</taxon>
        <taxon>Actinidiaceae</taxon>
        <taxon>Actinidia</taxon>
    </lineage>
</organism>
<dbReference type="OrthoDB" id="1909174at2759"/>
<keyword evidence="1" id="KW-0677">Repeat</keyword>
<dbReference type="Gene3D" id="1.25.40.10">
    <property type="entry name" value="Tetratricopeptide repeat domain"/>
    <property type="match status" value="1"/>
</dbReference>
<dbReference type="InterPro" id="IPR002885">
    <property type="entry name" value="PPR_rpt"/>
</dbReference>
<reference evidence="3 4" key="1">
    <citation type="submission" date="2019-07" db="EMBL/GenBank/DDBJ databases">
        <title>De Novo Assembly of kiwifruit Actinidia rufa.</title>
        <authorList>
            <person name="Sugita-Konishi S."/>
            <person name="Sato K."/>
            <person name="Mori E."/>
            <person name="Abe Y."/>
            <person name="Kisaki G."/>
            <person name="Hamano K."/>
            <person name="Suezawa K."/>
            <person name="Otani M."/>
            <person name="Fukuda T."/>
            <person name="Manabe T."/>
            <person name="Gomi K."/>
            <person name="Tabuchi M."/>
            <person name="Akimitsu K."/>
            <person name="Kataoka I."/>
        </authorList>
    </citation>
    <scope>NUCLEOTIDE SEQUENCE [LARGE SCALE GENOMIC DNA]</scope>
    <source>
        <strain evidence="4">cv. Fuchu</strain>
    </source>
</reference>
<proteinExistence type="predicted"/>
<dbReference type="GO" id="GO:0009451">
    <property type="term" value="P:RNA modification"/>
    <property type="evidence" value="ECO:0007669"/>
    <property type="project" value="InterPro"/>
</dbReference>
<feature type="region of interest" description="Disordered" evidence="2">
    <location>
        <begin position="68"/>
        <end position="89"/>
    </location>
</feature>
<comment type="caution">
    <text evidence="3">The sequence shown here is derived from an EMBL/GenBank/DDBJ whole genome shotgun (WGS) entry which is preliminary data.</text>
</comment>
<gene>
    <name evidence="3" type="ORF">Acr_23g0014730</name>
</gene>
<evidence type="ECO:0000313" key="4">
    <source>
        <dbReference type="Proteomes" id="UP000585474"/>
    </source>
</evidence>
<accession>A0A7J0GQQ7</accession>
<feature type="region of interest" description="Disordered" evidence="2">
    <location>
        <begin position="246"/>
        <end position="275"/>
    </location>
</feature>
<dbReference type="InterPro" id="IPR011990">
    <property type="entry name" value="TPR-like_helical_dom_sf"/>
</dbReference>
<name>A0A7J0GQQ7_9ERIC</name>
<evidence type="ECO:0000256" key="1">
    <source>
        <dbReference type="ARBA" id="ARBA00022737"/>
    </source>
</evidence>
<dbReference type="PANTHER" id="PTHR47926:SF510">
    <property type="entry name" value="PENTATRICOPEPTIDE REPEAT-CONTAINING PROTEIN"/>
    <property type="match status" value="1"/>
</dbReference>
<dbReference type="AlphaFoldDB" id="A0A7J0GQQ7"/>
<dbReference type="GO" id="GO:0003723">
    <property type="term" value="F:RNA binding"/>
    <property type="evidence" value="ECO:0007669"/>
    <property type="project" value="InterPro"/>
</dbReference>
<keyword evidence="4" id="KW-1185">Reference proteome</keyword>
<dbReference type="PROSITE" id="PS51257">
    <property type="entry name" value="PROKAR_LIPOPROTEIN"/>
    <property type="match status" value="1"/>
</dbReference>
<dbReference type="PANTHER" id="PTHR47926">
    <property type="entry name" value="PENTATRICOPEPTIDE REPEAT-CONTAINING PROTEIN"/>
    <property type="match status" value="1"/>
</dbReference>
<dbReference type="InterPro" id="IPR046960">
    <property type="entry name" value="PPR_At4g14850-like_plant"/>
</dbReference>